<accession>A0ABQ6IQ40</accession>
<sequence length="538" mass="57350">MIDPLHEGDDVAALVAAEAVPPAHGGAHGERRGLLVVEGTQTFEAPGAGPGQRDVLAHDCFDRRLVLDGLDVLGVDASRHRHLLYRESRRPPNDPVAPAPTVDAPPFTPVVWTGASCDLRTPRRRTPLPVQQVGAHVGEARDLVDDRAQPARVVLRAAVIGQVQRVEMGVGVGADHLDQVGEDALLDLHVREAFGGEHDEMGGQGLEEGALGPGRSGDDEVGGVPRESPVAEALTCRLFGGSHEAADEHARHVLERGQGCAAAVAALDHQPGRHEPRARLGEVGLLQIAGVQPGRHGEHRLEAARVGQHPEVEPPRGHRVLDVVHRVTDVVGPVHDLGLEASPVAVDALADPGEHLPVVLVRTELGRPCRSGAGDPGVLRGRVQAGPRQVQPGRTALGAKAFGLQPGQQTQGLGVSLEATDPGAHLREHRLAVVPERGCPRSWARQAVSTRSASQPRAAPSSRPIWATSREWVNRLRTKSSLLGAMTWVFALSRRNADECSNRARSRAKSDRCAFFRAGSSATHLARSQRSYPVTWAL</sequence>
<reference evidence="3" key="1">
    <citation type="journal article" date="2019" name="Int. J. Syst. Evol. Microbiol.">
        <title>The Global Catalogue of Microorganisms (GCM) 10K type strain sequencing project: providing services to taxonomists for standard genome sequencing and annotation.</title>
        <authorList>
            <consortium name="The Broad Institute Genomics Platform"/>
            <consortium name="The Broad Institute Genome Sequencing Center for Infectious Disease"/>
            <person name="Wu L."/>
            <person name="Ma J."/>
        </authorList>
    </citation>
    <scope>NUCLEOTIDE SEQUENCE [LARGE SCALE GENOMIC DNA]</scope>
    <source>
        <strain evidence="3">NBRC 113072</strain>
    </source>
</reference>
<comment type="caution">
    <text evidence="2">The sequence shown here is derived from an EMBL/GenBank/DDBJ whole genome shotgun (WGS) entry which is preliminary data.</text>
</comment>
<keyword evidence="3" id="KW-1185">Reference proteome</keyword>
<protein>
    <submittedName>
        <fullName evidence="2">Uncharacterized protein</fullName>
    </submittedName>
</protein>
<name>A0ABQ6IQ40_9MICO</name>
<organism evidence="2 3">
    <name type="scientific">Mobilicoccus caccae</name>
    <dbReference type="NCBI Taxonomy" id="1859295"/>
    <lineage>
        <taxon>Bacteria</taxon>
        <taxon>Bacillati</taxon>
        <taxon>Actinomycetota</taxon>
        <taxon>Actinomycetes</taxon>
        <taxon>Micrococcales</taxon>
        <taxon>Dermatophilaceae</taxon>
        <taxon>Mobilicoccus</taxon>
    </lineage>
</organism>
<evidence type="ECO:0000313" key="2">
    <source>
        <dbReference type="EMBL" id="GMA39332.1"/>
    </source>
</evidence>
<feature type="compositionally biased region" description="Gly residues" evidence="1">
    <location>
        <begin position="202"/>
        <end position="215"/>
    </location>
</feature>
<dbReference type="EMBL" id="BSUO01000001">
    <property type="protein sequence ID" value="GMA39332.1"/>
    <property type="molecule type" value="Genomic_DNA"/>
</dbReference>
<evidence type="ECO:0000256" key="1">
    <source>
        <dbReference type="SAM" id="MobiDB-lite"/>
    </source>
</evidence>
<evidence type="ECO:0000313" key="3">
    <source>
        <dbReference type="Proteomes" id="UP001157126"/>
    </source>
</evidence>
<proteinExistence type="predicted"/>
<gene>
    <name evidence="2" type="ORF">GCM10025883_13770</name>
</gene>
<dbReference type="Proteomes" id="UP001157126">
    <property type="component" value="Unassembled WGS sequence"/>
</dbReference>
<feature type="region of interest" description="Disordered" evidence="1">
    <location>
        <begin position="197"/>
        <end position="226"/>
    </location>
</feature>